<dbReference type="NCBIfam" id="NF041384">
    <property type="entry name" value="YHS_seleno_dom"/>
    <property type="match status" value="1"/>
</dbReference>
<protein>
    <recommendedName>
        <fullName evidence="3">YHS domain-containing protein</fullName>
    </recommendedName>
</protein>
<proteinExistence type="predicted"/>
<sequence length="149" mass="16198">MLDLTRRSFVTAAASLCLIRPVFAGGHPVSRGRDGVAIQGYDTRAYWSDGQAAKGAEAHQVAWNGVAWHFATEEDAAMFAAAPARYAPQFGGFCTRAMSFKKVVDSDPEVWRIFEGRLYLFAQPKGGKAFDKDASAIIAKAQAHWDTLG</sequence>
<dbReference type="EMBL" id="BSNL01000001">
    <property type="protein sequence ID" value="GLQ27225.1"/>
    <property type="molecule type" value="Genomic_DNA"/>
</dbReference>
<reference evidence="1" key="1">
    <citation type="journal article" date="2014" name="Int. J. Syst. Evol. Microbiol.">
        <title>Complete genome of a new Firmicutes species belonging to the dominant human colonic microbiota ('Ruminococcus bicirculans') reveals two chromosomes and a selective capacity to utilize plant glucans.</title>
        <authorList>
            <consortium name="NISC Comparative Sequencing Program"/>
            <person name="Wegmann U."/>
            <person name="Louis P."/>
            <person name="Goesmann A."/>
            <person name="Henrissat B."/>
            <person name="Duncan S.H."/>
            <person name="Flint H.J."/>
        </authorList>
    </citation>
    <scope>NUCLEOTIDE SEQUENCE</scope>
    <source>
        <strain evidence="1">NBRC 109915</strain>
    </source>
</reference>
<comment type="caution">
    <text evidence="1">The sequence shown here is derived from an EMBL/GenBank/DDBJ whole genome shotgun (WGS) entry which is preliminary data.</text>
</comment>
<name>A0ABQ5VJG1_9RHOB</name>
<keyword evidence="2" id="KW-1185">Reference proteome</keyword>
<reference evidence="1" key="2">
    <citation type="submission" date="2023-01" db="EMBL/GenBank/DDBJ databases">
        <title>Draft genome sequence of Sulfitobacter pacificus strain NBRC 109915.</title>
        <authorList>
            <person name="Sun Q."/>
            <person name="Mori K."/>
        </authorList>
    </citation>
    <scope>NUCLEOTIDE SEQUENCE</scope>
    <source>
        <strain evidence="1">NBRC 109915</strain>
    </source>
</reference>
<gene>
    <name evidence="1" type="ORF">GCM10007927_20280</name>
</gene>
<evidence type="ECO:0008006" key="3">
    <source>
        <dbReference type="Google" id="ProtNLM"/>
    </source>
</evidence>
<organism evidence="1 2">
    <name type="scientific">Sulfitobacter pacificus</name>
    <dbReference type="NCBI Taxonomy" id="1499314"/>
    <lineage>
        <taxon>Bacteria</taxon>
        <taxon>Pseudomonadati</taxon>
        <taxon>Pseudomonadota</taxon>
        <taxon>Alphaproteobacteria</taxon>
        <taxon>Rhodobacterales</taxon>
        <taxon>Roseobacteraceae</taxon>
        <taxon>Sulfitobacter</taxon>
    </lineage>
</organism>
<dbReference type="RefSeq" id="WP_284373068.1">
    <property type="nucleotide sequence ID" value="NZ_BSNL01000001.1"/>
</dbReference>
<evidence type="ECO:0000313" key="2">
    <source>
        <dbReference type="Proteomes" id="UP001161388"/>
    </source>
</evidence>
<accession>A0ABQ5VJG1</accession>
<dbReference type="Proteomes" id="UP001161388">
    <property type="component" value="Unassembled WGS sequence"/>
</dbReference>
<evidence type="ECO:0000313" key="1">
    <source>
        <dbReference type="EMBL" id="GLQ27225.1"/>
    </source>
</evidence>